<feature type="transmembrane region" description="Helical" evidence="3">
    <location>
        <begin position="46"/>
        <end position="65"/>
    </location>
</feature>
<keyword evidence="3" id="KW-1133">Transmembrane helix</keyword>
<keyword evidence="3" id="KW-0472">Membrane</keyword>
<feature type="region of interest" description="Disordered" evidence="2">
    <location>
        <begin position="107"/>
        <end position="126"/>
    </location>
</feature>
<keyword evidence="5" id="KW-1185">Reference proteome</keyword>
<dbReference type="Proteomes" id="UP000199109">
    <property type="component" value="Unassembled WGS sequence"/>
</dbReference>
<evidence type="ECO:0000313" key="5">
    <source>
        <dbReference type="Proteomes" id="UP000199109"/>
    </source>
</evidence>
<sequence length="246" mass="27687">MGRNKFEKQLKEQLQKREIKPSKAAWDRISQQLEDSGKAKSIPFRWYGIAAGFIGILFVAVLYFTRDETTSIPETEITNSKMDAVPVTTNPEMNEVEKAKANPVVVESQVQEEKSIPNTSKGNANKRMEDALASSKAEETKMEKVVVRFNTSEALIETKIAEVVAQVEQLETENSTVTDAEIDSLLRGAQRQILKDKIFRSDKSVDAMALLADVENEIDRSFRDQIFDALKDGFLKIRTAVADRNQ</sequence>
<keyword evidence="1" id="KW-0175">Coiled coil</keyword>
<accession>A0A1G7GP68</accession>
<dbReference type="STRING" id="641691.SAMN05421636_108229"/>
<evidence type="ECO:0000256" key="2">
    <source>
        <dbReference type="SAM" id="MobiDB-lite"/>
    </source>
</evidence>
<dbReference type="AlphaFoldDB" id="A0A1G7GP68"/>
<feature type="coiled-coil region" evidence="1">
    <location>
        <begin position="153"/>
        <end position="180"/>
    </location>
</feature>
<name>A0A1G7GP68_9FLAO</name>
<evidence type="ECO:0000256" key="1">
    <source>
        <dbReference type="SAM" id="Coils"/>
    </source>
</evidence>
<organism evidence="4 5">
    <name type="scientific">Pricia antarctica</name>
    <dbReference type="NCBI Taxonomy" id="641691"/>
    <lineage>
        <taxon>Bacteria</taxon>
        <taxon>Pseudomonadati</taxon>
        <taxon>Bacteroidota</taxon>
        <taxon>Flavobacteriia</taxon>
        <taxon>Flavobacteriales</taxon>
        <taxon>Flavobacteriaceae</taxon>
        <taxon>Pricia</taxon>
    </lineage>
</organism>
<protein>
    <submittedName>
        <fullName evidence="4">Uncharacterized protein</fullName>
    </submittedName>
</protein>
<dbReference type="OrthoDB" id="1247025at2"/>
<proteinExistence type="predicted"/>
<reference evidence="4 5" key="1">
    <citation type="submission" date="2016-10" db="EMBL/GenBank/DDBJ databases">
        <authorList>
            <person name="de Groot N.N."/>
        </authorList>
    </citation>
    <scope>NUCLEOTIDE SEQUENCE [LARGE SCALE GENOMIC DNA]</scope>
    <source>
        <strain evidence="4 5">DSM 23421</strain>
    </source>
</reference>
<keyword evidence="3" id="KW-0812">Transmembrane</keyword>
<gene>
    <name evidence="4" type="ORF">SAMN05421636_108229</name>
</gene>
<dbReference type="RefSeq" id="WP_091871935.1">
    <property type="nucleotide sequence ID" value="NZ_FNAO01000008.1"/>
</dbReference>
<evidence type="ECO:0000256" key="3">
    <source>
        <dbReference type="SAM" id="Phobius"/>
    </source>
</evidence>
<evidence type="ECO:0000313" key="4">
    <source>
        <dbReference type="EMBL" id="SDE89930.1"/>
    </source>
</evidence>
<dbReference type="EMBL" id="FNAO01000008">
    <property type="protein sequence ID" value="SDE89930.1"/>
    <property type="molecule type" value="Genomic_DNA"/>
</dbReference>